<reference evidence="1" key="1">
    <citation type="submission" date="2024-03" db="EMBL/GenBank/DDBJ databases">
        <title>Novel Streptomyces species of biotechnological and ecological value are a feature of Machair soil.</title>
        <authorList>
            <person name="Prole J.R."/>
            <person name="Goodfellow M."/>
            <person name="Allenby N."/>
            <person name="Ward A.C."/>
        </authorList>
    </citation>
    <scope>NUCLEOTIDE SEQUENCE</scope>
    <source>
        <strain evidence="1">MS1.AVA.4</strain>
    </source>
</reference>
<accession>A0ACC6QTK7</accession>
<organism evidence="1 2">
    <name type="scientific">Streptomyces pratisoli</name>
    <dbReference type="NCBI Taxonomy" id="3139917"/>
    <lineage>
        <taxon>Bacteria</taxon>
        <taxon>Bacillati</taxon>
        <taxon>Actinomycetota</taxon>
        <taxon>Actinomycetes</taxon>
        <taxon>Kitasatosporales</taxon>
        <taxon>Streptomycetaceae</taxon>
        <taxon>Streptomyces</taxon>
    </lineage>
</organism>
<dbReference type="Proteomes" id="UP001375539">
    <property type="component" value="Unassembled WGS sequence"/>
</dbReference>
<dbReference type="EMBL" id="JBBKAI010000002">
    <property type="protein sequence ID" value="MEJ8661827.1"/>
    <property type="molecule type" value="Genomic_DNA"/>
</dbReference>
<protein>
    <submittedName>
        <fullName evidence="1">Uncharacterized protein</fullName>
    </submittedName>
</protein>
<comment type="caution">
    <text evidence="1">The sequence shown here is derived from an EMBL/GenBank/DDBJ whole genome shotgun (WGS) entry which is preliminary data.</text>
</comment>
<sequence length="320" mass="34379">MTSENITEHIVGILAGLEHAIEPSRIDPPVADVERARRLARRGIPVSAVLRAHRLAQGIALDRLLEELPRLTSDPELISAGARQLIATMTGYMDRTSEQGVVAFQEERDRRLRWRLTVVNEAGMRIGTTLDIARTTQELADVATEHFADLVTVDLLESALHGHTTTAEDPLLLRRLTQRSVTDGYPESTIAPQQLHTYPGGSPPDRALTTGQPSRHHLGGPPDHSAVNPELNRAVDAQPVHSTLVAPLCARGTTLGVAQFSRDRNPDLYDDDLLLAAAPPRTCAVPVSSTRAGAACSSSPSSPSTGERATPATARRSGPS</sequence>
<evidence type="ECO:0000313" key="2">
    <source>
        <dbReference type="Proteomes" id="UP001375539"/>
    </source>
</evidence>
<evidence type="ECO:0000313" key="1">
    <source>
        <dbReference type="EMBL" id="MEJ8661827.1"/>
    </source>
</evidence>
<proteinExistence type="predicted"/>
<keyword evidence="2" id="KW-1185">Reference proteome</keyword>
<name>A0ACC6QTK7_9ACTN</name>
<gene>
    <name evidence="1" type="ORF">WKI58_35885</name>
</gene>